<evidence type="ECO:0000256" key="1">
    <source>
        <dbReference type="ARBA" id="ARBA00004141"/>
    </source>
</evidence>
<keyword evidence="10" id="KW-1185">Reference proteome</keyword>
<keyword evidence="4 8" id="KW-0812">Transmembrane</keyword>
<evidence type="ECO:0000256" key="7">
    <source>
        <dbReference type="PIRNR" id="PIRNR002744"/>
    </source>
</evidence>
<feature type="transmembrane region" description="Helical" evidence="8">
    <location>
        <begin position="433"/>
        <end position="454"/>
    </location>
</feature>
<dbReference type="AlphaFoldDB" id="A0A850PA34"/>
<comment type="similarity">
    <text evidence="2 7">Belongs to the purine-cytosine permease (2.A.39) family.</text>
</comment>
<name>A0A850PA34_9PROT</name>
<comment type="subcellular location">
    <subcellularLocation>
        <location evidence="1">Membrane</location>
        <topology evidence="1">Multi-pass membrane protein</topology>
    </subcellularLocation>
</comment>
<dbReference type="PIRSF" id="PIRSF002744">
    <property type="entry name" value="Pur-cyt_permease"/>
    <property type="match status" value="1"/>
</dbReference>
<organism evidence="9 10">
    <name type="scientific">Ameyamaea chiangmaiensis</name>
    <dbReference type="NCBI Taxonomy" id="442969"/>
    <lineage>
        <taxon>Bacteria</taxon>
        <taxon>Pseudomonadati</taxon>
        <taxon>Pseudomonadota</taxon>
        <taxon>Alphaproteobacteria</taxon>
        <taxon>Acetobacterales</taxon>
        <taxon>Acetobacteraceae</taxon>
        <taxon>Ameyamaea</taxon>
    </lineage>
</organism>
<reference evidence="9 10" key="1">
    <citation type="submission" date="2020-06" db="EMBL/GenBank/DDBJ databases">
        <title>Description of novel acetic acid bacteria.</title>
        <authorList>
            <person name="Sombolestani A."/>
        </authorList>
    </citation>
    <scope>NUCLEOTIDE SEQUENCE [LARGE SCALE GENOMIC DNA]</scope>
    <source>
        <strain evidence="9 10">LMG 27010</strain>
    </source>
</reference>
<dbReference type="PANTHER" id="PTHR31806">
    <property type="entry name" value="PURINE-CYTOSINE PERMEASE FCY2-RELATED"/>
    <property type="match status" value="1"/>
</dbReference>
<dbReference type="Proteomes" id="UP000585665">
    <property type="component" value="Unassembled WGS sequence"/>
</dbReference>
<protein>
    <submittedName>
        <fullName evidence="9">Cytosine permease</fullName>
    </submittedName>
</protein>
<dbReference type="Gene3D" id="1.10.4160.10">
    <property type="entry name" value="Hydantoin permease"/>
    <property type="match status" value="1"/>
</dbReference>
<evidence type="ECO:0000256" key="4">
    <source>
        <dbReference type="ARBA" id="ARBA00022692"/>
    </source>
</evidence>
<dbReference type="GO" id="GO:0022857">
    <property type="term" value="F:transmembrane transporter activity"/>
    <property type="evidence" value="ECO:0007669"/>
    <property type="project" value="InterPro"/>
</dbReference>
<keyword evidence="6 7" id="KW-0472">Membrane</keyword>
<evidence type="ECO:0000256" key="6">
    <source>
        <dbReference type="ARBA" id="ARBA00023136"/>
    </source>
</evidence>
<feature type="transmembrane region" description="Helical" evidence="8">
    <location>
        <begin position="32"/>
        <end position="55"/>
    </location>
</feature>
<dbReference type="InterPro" id="IPR001248">
    <property type="entry name" value="Pur-cyt_permease"/>
</dbReference>
<accession>A0A850PA34</accession>
<feature type="transmembrane region" description="Helical" evidence="8">
    <location>
        <begin position="168"/>
        <end position="188"/>
    </location>
</feature>
<feature type="transmembrane region" description="Helical" evidence="8">
    <location>
        <begin position="330"/>
        <end position="349"/>
    </location>
</feature>
<dbReference type="Pfam" id="PF02133">
    <property type="entry name" value="Transp_cyt_pur"/>
    <property type="match status" value="1"/>
</dbReference>
<gene>
    <name evidence="9" type="ORF">HUK82_09510</name>
</gene>
<dbReference type="PANTHER" id="PTHR31806:SF1">
    <property type="entry name" value="PURINE-CYTOSINE PERMEASE FCY2-RELATED"/>
    <property type="match status" value="1"/>
</dbReference>
<evidence type="ECO:0000256" key="8">
    <source>
        <dbReference type="SAM" id="Phobius"/>
    </source>
</evidence>
<feature type="transmembrane region" description="Helical" evidence="8">
    <location>
        <begin position="141"/>
        <end position="161"/>
    </location>
</feature>
<proteinExistence type="inferred from homology"/>
<evidence type="ECO:0000313" key="10">
    <source>
        <dbReference type="Proteomes" id="UP000585665"/>
    </source>
</evidence>
<feature type="transmembrane region" description="Helical" evidence="8">
    <location>
        <begin position="103"/>
        <end position="129"/>
    </location>
</feature>
<evidence type="ECO:0000256" key="2">
    <source>
        <dbReference type="ARBA" id="ARBA00008974"/>
    </source>
</evidence>
<dbReference type="EMBL" id="JABXXR010000065">
    <property type="protein sequence ID" value="NVN40798.1"/>
    <property type="molecule type" value="Genomic_DNA"/>
</dbReference>
<feature type="transmembrane region" description="Helical" evidence="8">
    <location>
        <begin position="247"/>
        <end position="271"/>
    </location>
</feature>
<keyword evidence="5 8" id="KW-1133">Transmembrane helix</keyword>
<feature type="transmembrane region" description="Helical" evidence="8">
    <location>
        <begin position="361"/>
        <end position="380"/>
    </location>
</feature>
<dbReference type="GO" id="GO:0005886">
    <property type="term" value="C:plasma membrane"/>
    <property type="evidence" value="ECO:0007669"/>
    <property type="project" value="TreeGrafter"/>
</dbReference>
<dbReference type="InterPro" id="IPR026030">
    <property type="entry name" value="Pur-cyt_permease_Fcy2/21/22"/>
</dbReference>
<feature type="transmembrane region" description="Helical" evidence="8">
    <location>
        <begin position="401"/>
        <end position="421"/>
    </location>
</feature>
<evidence type="ECO:0000256" key="5">
    <source>
        <dbReference type="ARBA" id="ARBA00022989"/>
    </source>
</evidence>
<feature type="transmembrane region" description="Helical" evidence="8">
    <location>
        <begin position="208"/>
        <end position="226"/>
    </location>
</feature>
<dbReference type="RefSeq" id="WP_176613736.1">
    <property type="nucleotide sequence ID" value="NZ_JABXXR010000065.1"/>
</dbReference>
<evidence type="ECO:0000256" key="3">
    <source>
        <dbReference type="ARBA" id="ARBA00022448"/>
    </source>
</evidence>
<feature type="transmembrane region" description="Helical" evidence="8">
    <location>
        <begin position="283"/>
        <end position="309"/>
    </location>
</feature>
<feature type="transmembrane region" description="Helical" evidence="8">
    <location>
        <begin position="61"/>
        <end position="83"/>
    </location>
</feature>
<sequence length="460" mass="48624">MTASQTESIGTPFVLEGETIFPVPEARRHGNALSLCLVWIGANQNIMSILTGMIYPRLCHLSLGWSILAILAGNLIGGVFMALHAAQGPRLGIPQMQQTRGQFGSVGSLLVVGIVIVMYVGFTATLLAIGRDQALEAFGPAAGQTPVWISAVVIAVLCVIGHGVIERFIGWFAGVAGVTFLLLGGVYLFSAGGGLAHPFWQTPTLRDAIAGLSLGVLWQIAYAPYVSDYTRYLPSKTGEATAFRACLAGGVGGTAFPTIIGAMIGCTLFSGTPYDAVRAFSPVLPVLLFTVMITSTLVSCTMQIYCAALSSLTFVHTFRPAWHPTHRARGVAAALLLAACVAITVNLGNNVLDIINDVIELLLAVLSPWTAINLVDYYLVQHGAYDMPSLFRADGGIYGRFNRNALVCYAIGIAVQIPFLANALYTGPAARALGAVDVSWAVGIIVPGVLYRLLARRTAP</sequence>
<comment type="caution">
    <text evidence="9">The sequence shown here is derived from an EMBL/GenBank/DDBJ whole genome shotgun (WGS) entry which is preliminary data.</text>
</comment>
<evidence type="ECO:0000313" key="9">
    <source>
        <dbReference type="EMBL" id="NVN40798.1"/>
    </source>
</evidence>
<keyword evidence="3 7" id="KW-0813">Transport</keyword>